<reference evidence="1" key="1">
    <citation type="submission" date="2023-03" db="EMBL/GenBank/DDBJ databases">
        <title>Massive genome expansion in bonnet fungi (Mycena s.s.) driven by repeated elements and novel gene families across ecological guilds.</title>
        <authorList>
            <consortium name="Lawrence Berkeley National Laboratory"/>
            <person name="Harder C.B."/>
            <person name="Miyauchi S."/>
            <person name="Viragh M."/>
            <person name="Kuo A."/>
            <person name="Thoen E."/>
            <person name="Andreopoulos B."/>
            <person name="Lu D."/>
            <person name="Skrede I."/>
            <person name="Drula E."/>
            <person name="Henrissat B."/>
            <person name="Morin E."/>
            <person name="Kohler A."/>
            <person name="Barry K."/>
            <person name="LaButti K."/>
            <person name="Morin E."/>
            <person name="Salamov A."/>
            <person name="Lipzen A."/>
            <person name="Mereny Z."/>
            <person name="Hegedus B."/>
            <person name="Baldrian P."/>
            <person name="Stursova M."/>
            <person name="Weitz H."/>
            <person name="Taylor A."/>
            <person name="Grigoriev I.V."/>
            <person name="Nagy L.G."/>
            <person name="Martin F."/>
            <person name="Kauserud H."/>
        </authorList>
    </citation>
    <scope>NUCLEOTIDE SEQUENCE</scope>
    <source>
        <strain evidence="1">CBHHK067</strain>
    </source>
</reference>
<protein>
    <recommendedName>
        <fullName evidence="3">F-box domain-containing protein</fullName>
    </recommendedName>
</protein>
<evidence type="ECO:0008006" key="3">
    <source>
        <dbReference type="Google" id="ProtNLM"/>
    </source>
</evidence>
<dbReference type="EMBL" id="JARKIE010000305">
    <property type="protein sequence ID" value="KAJ7655924.1"/>
    <property type="molecule type" value="Genomic_DNA"/>
</dbReference>
<evidence type="ECO:0000313" key="1">
    <source>
        <dbReference type="EMBL" id="KAJ7655924.1"/>
    </source>
</evidence>
<comment type="caution">
    <text evidence="1">The sequence shown here is derived from an EMBL/GenBank/DDBJ whole genome shotgun (WGS) entry which is preliminary data.</text>
</comment>
<dbReference type="Proteomes" id="UP001221757">
    <property type="component" value="Unassembled WGS sequence"/>
</dbReference>
<proteinExistence type="predicted"/>
<keyword evidence="2" id="KW-1185">Reference proteome</keyword>
<accession>A0AAD7CPY4</accession>
<dbReference type="AlphaFoldDB" id="A0AAD7CPY4"/>
<sequence>MYSPLQDVLHTNASPSDAEREGIRHLLEGPQAELADLTEEIFRLQLLIDDASRKRSQLKQFIDAHLALLSPARRLPDDIVREIFLVSLPSRRNPTISVDEAPHLLCQICRSWRFIALMTPRLWARIHIVVPPQARIPRLTELVAAWLSRSGSLPLKISMVFSRISETTCDVAPLLSVLMAVSRRWQDMQVTTPICGPGFPLESLSIEDVPMLQTMAITSDREPLQFGVGAPAPALAKLMFLAATRLQSISLPASTVLLHSPITWGRLKHLMIARHRGDRLTYDCARQILAQCMTLETAI</sequence>
<name>A0AAD7CPY4_MYCRO</name>
<organism evidence="1 2">
    <name type="scientific">Mycena rosella</name>
    <name type="common">Pink bonnet</name>
    <name type="synonym">Agaricus rosellus</name>
    <dbReference type="NCBI Taxonomy" id="1033263"/>
    <lineage>
        <taxon>Eukaryota</taxon>
        <taxon>Fungi</taxon>
        <taxon>Dikarya</taxon>
        <taxon>Basidiomycota</taxon>
        <taxon>Agaricomycotina</taxon>
        <taxon>Agaricomycetes</taxon>
        <taxon>Agaricomycetidae</taxon>
        <taxon>Agaricales</taxon>
        <taxon>Marasmiineae</taxon>
        <taxon>Mycenaceae</taxon>
        <taxon>Mycena</taxon>
    </lineage>
</organism>
<evidence type="ECO:0000313" key="2">
    <source>
        <dbReference type="Proteomes" id="UP001221757"/>
    </source>
</evidence>
<gene>
    <name evidence="1" type="ORF">B0H17DRAFT_374794</name>
</gene>